<dbReference type="Proteomes" id="UP000067711">
    <property type="component" value="Chromosome 1"/>
</dbReference>
<organism evidence="1 2">
    <name type="scientific">Burkholderia mayonis</name>
    <dbReference type="NCBI Taxonomy" id="1385591"/>
    <lineage>
        <taxon>Bacteria</taxon>
        <taxon>Pseudomonadati</taxon>
        <taxon>Pseudomonadota</taxon>
        <taxon>Betaproteobacteria</taxon>
        <taxon>Burkholderiales</taxon>
        <taxon>Burkholderiaceae</taxon>
        <taxon>Burkholderia</taxon>
        <taxon>pseudomallei group</taxon>
    </lineage>
</organism>
<gene>
    <name evidence="1" type="ORF">WS71_21580</name>
</gene>
<sequence>MTQCQSNAKRHAWRLPRIGCYPCLHDVRQACVAHARASAIGISAHQSHARRRSRDDTSRPVACLGVRFARISCAMRHAHVAAARPPPAHAFE</sequence>
<accession>A0A1B4G1R8</accession>
<protein>
    <submittedName>
        <fullName evidence="1">Uncharacterized protein</fullName>
    </submittedName>
</protein>
<proteinExistence type="predicted"/>
<dbReference type="EMBL" id="CP013389">
    <property type="protein sequence ID" value="AOJ09871.1"/>
    <property type="molecule type" value="Genomic_DNA"/>
</dbReference>
<evidence type="ECO:0000313" key="1">
    <source>
        <dbReference type="EMBL" id="AOJ09871.1"/>
    </source>
</evidence>
<reference evidence="1 2" key="1">
    <citation type="submission" date="2015-12" db="EMBL/GenBank/DDBJ databases">
        <title>Diversity of Burkholderia near neighbor genomes.</title>
        <authorList>
            <person name="Sahl J."/>
            <person name="Wagner D."/>
            <person name="Keim P."/>
        </authorList>
    </citation>
    <scope>NUCLEOTIDE SEQUENCE [LARGE SCALE GENOMIC DNA]</scope>
    <source>
        <strain evidence="1 2">BDU8</strain>
    </source>
</reference>
<name>A0A1B4G1R8_9BURK</name>
<dbReference type="AlphaFoldDB" id="A0A1B4G1R8"/>
<evidence type="ECO:0000313" key="2">
    <source>
        <dbReference type="Proteomes" id="UP000067711"/>
    </source>
</evidence>